<keyword evidence="1" id="KW-0472">Membrane</keyword>
<keyword evidence="1" id="KW-1133">Transmembrane helix</keyword>
<feature type="transmembrane region" description="Helical" evidence="1">
    <location>
        <begin position="14"/>
        <end position="39"/>
    </location>
</feature>
<keyword evidence="1" id="KW-0812">Transmembrane</keyword>
<evidence type="ECO:0000313" key="3">
    <source>
        <dbReference type="Proteomes" id="UP000228949"/>
    </source>
</evidence>
<feature type="transmembrane region" description="Helical" evidence="1">
    <location>
        <begin position="46"/>
        <end position="67"/>
    </location>
</feature>
<dbReference type="Proteomes" id="UP000228949">
    <property type="component" value="Unassembled WGS sequence"/>
</dbReference>
<evidence type="ECO:0008006" key="4">
    <source>
        <dbReference type="Google" id="ProtNLM"/>
    </source>
</evidence>
<name>A0A2M7B6F8_9BACT</name>
<feature type="transmembrane region" description="Helical" evidence="1">
    <location>
        <begin position="164"/>
        <end position="183"/>
    </location>
</feature>
<comment type="caution">
    <text evidence="2">The sequence shown here is derived from an EMBL/GenBank/DDBJ whole genome shotgun (WGS) entry which is preliminary data.</text>
</comment>
<proteinExistence type="predicted"/>
<gene>
    <name evidence="2" type="ORF">COS61_00135</name>
</gene>
<evidence type="ECO:0000256" key="1">
    <source>
        <dbReference type="SAM" id="Phobius"/>
    </source>
</evidence>
<dbReference type="EMBL" id="PEVJ01000005">
    <property type="protein sequence ID" value="PIU98670.1"/>
    <property type="molecule type" value="Genomic_DNA"/>
</dbReference>
<dbReference type="PANTHER" id="PTHR42709">
    <property type="entry name" value="ALKALINE PHOSPHATASE LIKE PROTEIN"/>
    <property type="match status" value="1"/>
</dbReference>
<dbReference type="PANTHER" id="PTHR42709:SF2">
    <property type="entry name" value="INNER MEMBRANE PROTEIN YOHD"/>
    <property type="match status" value="1"/>
</dbReference>
<accession>A0A2M7B6F8</accession>
<dbReference type="InterPro" id="IPR051311">
    <property type="entry name" value="DedA_domain"/>
</dbReference>
<feature type="transmembrane region" description="Helical" evidence="1">
    <location>
        <begin position="129"/>
        <end position="152"/>
    </location>
</feature>
<evidence type="ECO:0000313" key="2">
    <source>
        <dbReference type="EMBL" id="PIU98670.1"/>
    </source>
</evidence>
<reference evidence="3" key="1">
    <citation type="submission" date="2017-09" db="EMBL/GenBank/DDBJ databases">
        <title>Depth-based differentiation of microbial function through sediment-hosted aquifers and enrichment of novel symbionts in the deep terrestrial subsurface.</title>
        <authorList>
            <person name="Probst A.J."/>
            <person name="Ladd B."/>
            <person name="Jarett J.K."/>
            <person name="Geller-Mcgrath D.E."/>
            <person name="Sieber C.M.K."/>
            <person name="Emerson J.B."/>
            <person name="Anantharaman K."/>
            <person name="Thomas B.C."/>
            <person name="Malmstrom R."/>
            <person name="Stieglmeier M."/>
            <person name="Klingl A."/>
            <person name="Woyke T."/>
            <person name="Ryan C.M."/>
            <person name="Banfield J.F."/>
        </authorList>
    </citation>
    <scope>NUCLEOTIDE SEQUENCE [LARGE SCALE GENOMIC DNA]</scope>
</reference>
<sequence>MESLLTNFSETHRILSYLIVFFSIFIEGEVIVLLAGVLSHKGYLDIFNVIMIVFVGSVLHDLLYWSIGRKLAKTNKKKFLFVNLEKLGNFLCRLRVSNGLYIFISKFAWNLNRIVLMANGYLKVSAKELLRYSIPACLIWSVTLVSMGYIFAFETDILKKDLKTAGLLLAGFIVVIIVLENLLKKIIKKIASKPSSI</sequence>
<organism evidence="2 3">
    <name type="scientific">Candidatus Wolfebacteria bacterium CG03_land_8_20_14_0_80_40_12</name>
    <dbReference type="NCBI Taxonomy" id="1975069"/>
    <lineage>
        <taxon>Bacteria</taxon>
        <taxon>Candidatus Wolfeibacteriota</taxon>
    </lineage>
</organism>
<dbReference type="AlphaFoldDB" id="A0A2M7B6F8"/>
<dbReference type="GO" id="GO:0005886">
    <property type="term" value="C:plasma membrane"/>
    <property type="evidence" value="ECO:0007669"/>
    <property type="project" value="TreeGrafter"/>
</dbReference>
<protein>
    <recommendedName>
        <fullName evidence="4">DedA family protein</fullName>
    </recommendedName>
</protein>